<feature type="transmembrane region" description="Helical" evidence="10">
    <location>
        <begin position="96"/>
        <end position="116"/>
    </location>
</feature>
<feature type="binding site" evidence="6">
    <location>
        <position position="337"/>
    </location>
    <ligand>
        <name>Na(+)</name>
        <dbReference type="ChEBI" id="CHEBI:29101"/>
        <label>1</label>
    </ligand>
</feature>
<evidence type="ECO:0000256" key="5">
    <source>
        <dbReference type="ARBA" id="ARBA00023136"/>
    </source>
</evidence>
<feature type="transmembrane region" description="Helical" evidence="10">
    <location>
        <begin position="137"/>
        <end position="157"/>
    </location>
</feature>
<dbReference type="AlphaFoldDB" id="A0A6F9DS90"/>
<keyword evidence="6" id="KW-0479">Metal-binding</keyword>
<feature type="transmembrane region" description="Helical" evidence="10">
    <location>
        <begin position="220"/>
        <end position="237"/>
    </location>
</feature>
<feature type="transmembrane region" description="Helical" evidence="10">
    <location>
        <begin position="488"/>
        <end position="507"/>
    </location>
</feature>
<dbReference type="EMBL" id="LR790455">
    <property type="protein sequence ID" value="CAB3266317.1"/>
    <property type="molecule type" value="mRNA"/>
</dbReference>
<protein>
    <recommendedName>
        <fullName evidence="7">Transporter</fullName>
    </recommendedName>
</protein>
<feature type="region of interest" description="Disordered" evidence="9">
    <location>
        <begin position="648"/>
        <end position="670"/>
    </location>
</feature>
<sequence>MKDKLKGHHHLEVSIEMSPNPHNNLSQPSEIIASNKDLEASEKIVDSDGSISSDKKEKPRPQWDNKFQYLMAALGFAVGLGNIWRFPYLCKKNGGGAFLIPYLVMLVLEGYPLYYLELAVGQKIRKGTIGVWLHINPYLGGIGFASNVVCLLIGLYYNMILGWASFYLYNSFQSPLPWASCPMINGTIPVHECNVSSPTNYFWYRETLDISNTIDSGSELNWRMVLVLFIAWVIVFLGMNKGIKSSGKVMYFATLFPYTVLIAFFIRGMTLDGAVDGVKYMFSPDITKLADANVWRDAATQIFFSLGLGYGTIIAYSSYTKANNNCQKDAVFVASANCLTSIFACVTIFSILGFKAKNKTLECMEQNQHRLREELNSMYEANGEVFSQLERFYQSNSTEQFYLTTGQTWTFMEMATNCSLKKELDNNVGGTGLAFIAFTEAVLKFPGAPFWAVLFFFMLLCIGMSSEFGILQTVITTALDAGCKIPKTVLTAIMCSCMFVVGLIFTQRSGSYFLDIFDSYSATLALVSIALCEVLSVSYIYGMNRFEKDLKEMVGSYPNLYWRISWRITCPLALAVILVASIVGLAMEPPAYKGWNENTGTKVPLTFPGWAMFLIVMVILLSLLFIPLIAILYHKRMFDPKIFGAKTSGGRKEATGNVTESCQPLTAKET</sequence>
<evidence type="ECO:0000256" key="8">
    <source>
        <dbReference type="SAM" id="Coils"/>
    </source>
</evidence>
<feature type="transmembrane region" description="Helical" evidence="10">
    <location>
        <begin position="298"/>
        <end position="319"/>
    </location>
</feature>
<feature type="binding site" evidence="6">
    <location>
        <position position="77"/>
    </location>
    <ligand>
        <name>Na(+)</name>
        <dbReference type="ChEBI" id="CHEBI:29101"/>
        <label>1</label>
    </ligand>
</feature>
<evidence type="ECO:0000256" key="2">
    <source>
        <dbReference type="ARBA" id="ARBA00022448"/>
    </source>
</evidence>
<dbReference type="PANTHER" id="PTHR11616">
    <property type="entry name" value="SODIUM/CHLORIDE DEPENDENT TRANSPORTER"/>
    <property type="match status" value="1"/>
</dbReference>
<dbReference type="GO" id="GO:0015293">
    <property type="term" value="F:symporter activity"/>
    <property type="evidence" value="ECO:0007669"/>
    <property type="project" value="UniProtKB-KW"/>
</dbReference>
<evidence type="ECO:0000256" key="6">
    <source>
        <dbReference type="PIRSR" id="PIRSR600175-1"/>
    </source>
</evidence>
<feature type="transmembrane region" description="Helical" evidence="10">
    <location>
        <begin position="67"/>
        <end position="84"/>
    </location>
</feature>
<accession>A0A6F9DS90</accession>
<keyword evidence="3 7" id="KW-0812">Transmembrane</keyword>
<feature type="binding site" evidence="6">
    <location>
        <position position="305"/>
    </location>
    <ligand>
        <name>Na(+)</name>
        <dbReference type="ChEBI" id="CHEBI:29101"/>
        <label>1</label>
    </ligand>
</feature>
<evidence type="ECO:0000256" key="4">
    <source>
        <dbReference type="ARBA" id="ARBA00022989"/>
    </source>
</evidence>
<evidence type="ECO:0000256" key="3">
    <source>
        <dbReference type="ARBA" id="ARBA00022692"/>
    </source>
</evidence>
<dbReference type="GO" id="GO:0035725">
    <property type="term" value="P:sodium ion transmembrane transport"/>
    <property type="evidence" value="ECO:0007669"/>
    <property type="project" value="TreeGrafter"/>
</dbReference>
<dbReference type="PROSITE" id="PS50267">
    <property type="entry name" value="NA_NEUROTRAN_SYMP_3"/>
    <property type="match status" value="1"/>
</dbReference>
<keyword evidence="6" id="KW-0915">Sodium</keyword>
<dbReference type="GO" id="GO:0046872">
    <property type="term" value="F:metal ion binding"/>
    <property type="evidence" value="ECO:0007669"/>
    <property type="project" value="UniProtKB-KW"/>
</dbReference>
<keyword evidence="5 10" id="KW-0472">Membrane</keyword>
<organism evidence="11">
    <name type="scientific">Phallusia mammillata</name>
    <dbReference type="NCBI Taxonomy" id="59560"/>
    <lineage>
        <taxon>Eukaryota</taxon>
        <taxon>Metazoa</taxon>
        <taxon>Chordata</taxon>
        <taxon>Tunicata</taxon>
        <taxon>Ascidiacea</taxon>
        <taxon>Phlebobranchia</taxon>
        <taxon>Ascidiidae</taxon>
        <taxon>Phallusia</taxon>
    </lineage>
</organism>
<dbReference type="NCBIfam" id="NF037979">
    <property type="entry name" value="Na_transp"/>
    <property type="match status" value="1"/>
</dbReference>
<evidence type="ECO:0000256" key="9">
    <source>
        <dbReference type="SAM" id="MobiDB-lite"/>
    </source>
</evidence>
<feature type="transmembrane region" description="Helical" evidence="10">
    <location>
        <begin position="564"/>
        <end position="587"/>
    </location>
</feature>
<keyword evidence="7" id="KW-0769">Symport</keyword>
<dbReference type="GO" id="GO:0005886">
    <property type="term" value="C:plasma membrane"/>
    <property type="evidence" value="ECO:0007669"/>
    <property type="project" value="TreeGrafter"/>
</dbReference>
<proteinExistence type="evidence at transcript level"/>
<feature type="coiled-coil region" evidence="8">
    <location>
        <begin position="354"/>
        <end position="381"/>
    </location>
</feature>
<reference evidence="11" key="1">
    <citation type="submission" date="2020-04" db="EMBL/GenBank/DDBJ databases">
        <authorList>
            <person name="Neveu A P."/>
        </authorList>
    </citation>
    <scope>NUCLEOTIDE SEQUENCE</scope>
    <source>
        <tissue evidence="11">Whole embryo</tissue>
    </source>
</reference>
<feature type="transmembrane region" description="Helical" evidence="10">
    <location>
        <begin position="249"/>
        <end position="266"/>
    </location>
</feature>
<dbReference type="PRINTS" id="PR00176">
    <property type="entry name" value="NANEUSMPORT"/>
</dbReference>
<dbReference type="SUPFAM" id="SSF161070">
    <property type="entry name" value="SNF-like"/>
    <property type="match status" value="1"/>
</dbReference>
<dbReference type="InterPro" id="IPR000175">
    <property type="entry name" value="Na/ntran_symport"/>
</dbReference>
<name>A0A6F9DS90_9ASCI</name>
<evidence type="ECO:0000256" key="7">
    <source>
        <dbReference type="RuleBase" id="RU003732"/>
    </source>
</evidence>
<keyword evidence="8" id="KW-0175">Coiled coil</keyword>
<evidence type="ECO:0000256" key="1">
    <source>
        <dbReference type="ARBA" id="ARBA00004141"/>
    </source>
</evidence>
<feature type="binding site" evidence="6">
    <location>
        <position position="78"/>
    </location>
    <ligand>
        <name>Na(+)</name>
        <dbReference type="ChEBI" id="CHEBI:29101"/>
        <label>1</label>
    </ligand>
</feature>
<comment type="similarity">
    <text evidence="7">Belongs to the sodium:neurotransmitter symporter (SNF) (TC 2.A.22) family.</text>
</comment>
<feature type="binding site" evidence="6">
    <location>
        <position position="75"/>
    </location>
    <ligand>
        <name>Na(+)</name>
        <dbReference type="ChEBI" id="CHEBI:29101"/>
        <label>1</label>
    </ligand>
</feature>
<feature type="transmembrane region" description="Helical" evidence="10">
    <location>
        <begin position="519"/>
        <end position="543"/>
    </location>
</feature>
<dbReference type="InterPro" id="IPR037272">
    <property type="entry name" value="SNS_sf"/>
</dbReference>
<evidence type="ECO:0000313" key="11">
    <source>
        <dbReference type="EMBL" id="CAB3266317.1"/>
    </source>
</evidence>
<feature type="transmembrane region" description="Helical" evidence="10">
    <location>
        <begin position="450"/>
        <end position="476"/>
    </location>
</feature>
<feature type="binding site" evidence="6">
    <location>
        <position position="466"/>
    </location>
    <ligand>
        <name>Na(+)</name>
        <dbReference type="ChEBI" id="CHEBI:29101"/>
        <label>1</label>
    </ligand>
</feature>
<dbReference type="GO" id="GO:0006865">
    <property type="term" value="P:amino acid transport"/>
    <property type="evidence" value="ECO:0007669"/>
    <property type="project" value="TreeGrafter"/>
</dbReference>
<gene>
    <name evidence="11" type="primary">Slc6a15</name>
</gene>
<feature type="binding site" evidence="6">
    <location>
        <position position="82"/>
    </location>
    <ligand>
        <name>Na(+)</name>
        <dbReference type="ChEBI" id="CHEBI:29101"/>
        <label>1</label>
    </ligand>
</feature>
<keyword evidence="4 10" id="KW-1133">Transmembrane helix</keyword>
<comment type="subcellular location">
    <subcellularLocation>
        <location evidence="1">Membrane</location>
        <topology evidence="1">Multi-pass membrane protein</topology>
    </subcellularLocation>
</comment>
<feature type="transmembrane region" description="Helical" evidence="10">
    <location>
        <begin position="331"/>
        <end position="354"/>
    </location>
</feature>
<dbReference type="Pfam" id="PF00209">
    <property type="entry name" value="SNF"/>
    <property type="match status" value="1"/>
</dbReference>
<evidence type="ECO:0000256" key="10">
    <source>
        <dbReference type="SAM" id="Phobius"/>
    </source>
</evidence>
<dbReference type="PROSITE" id="PS00610">
    <property type="entry name" value="NA_NEUROTRAN_SYMP_1"/>
    <property type="match status" value="1"/>
</dbReference>
<dbReference type="PANTHER" id="PTHR11616:SF182">
    <property type="entry name" value="TRANSPORTER"/>
    <property type="match status" value="1"/>
</dbReference>
<keyword evidence="2 7" id="KW-0813">Transport</keyword>
<feature type="transmembrane region" description="Helical" evidence="10">
    <location>
        <begin position="607"/>
        <end position="633"/>
    </location>
</feature>